<protein>
    <submittedName>
        <fullName evidence="6">IclR family acetate operon transcriptional repressor</fullName>
    </submittedName>
</protein>
<dbReference type="GO" id="GO:0003700">
    <property type="term" value="F:DNA-binding transcription factor activity"/>
    <property type="evidence" value="ECO:0007669"/>
    <property type="project" value="TreeGrafter"/>
</dbReference>
<dbReference type="SUPFAM" id="SSF46785">
    <property type="entry name" value="Winged helix' DNA-binding domain"/>
    <property type="match status" value="1"/>
</dbReference>
<dbReference type="PANTHER" id="PTHR30136">
    <property type="entry name" value="HELIX-TURN-HELIX TRANSCRIPTIONAL REGULATOR, ICLR FAMILY"/>
    <property type="match status" value="1"/>
</dbReference>
<evidence type="ECO:0000256" key="1">
    <source>
        <dbReference type="ARBA" id="ARBA00023015"/>
    </source>
</evidence>
<keyword evidence="3" id="KW-0804">Transcription</keyword>
<dbReference type="GO" id="GO:0045892">
    <property type="term" value="P:negative regulation of DNA-templated transcription"/>
    <property type="evidence" value="ECO:0007669"/>
    <property type="project" value="TreeGrafter"/>
</dbReference>
<evidence type="ECO:0000259" key="5">
    <source>
        <dbReference type="PROSITE" id="PS51078"/>
    </source>
</evidence>
<organism evidence="6 7">
    <name type="scientific">Sphaerisporangium krabiense</name>
    <dbReference type="NCBI Taxonomy" id="763782"/>
    <lineage>
        <taxon>Bacteria</taxon>
        <taxon>Bacillati</taxon>
        <taxon>Actinomycetota</taxon>
        <taxon>Actinomycetes</taxon>
        <taxon>Streptosporangiales</taxon>
        <taxon>Streptosporangiaceae</taxon>
        <taxon>Sphaerisporangium</taxon>
    </lineage>
</organism>
<keyword evidence="2" id="KW-0238">DNA-binding</keyword>
<dbReference type="InterPro" id="IPR014757">
    <property type="entry name" value="Tscrpt_reg_IclR_C"/>
</dbReference>
<dbReference type="SMART" id="SM00346">
    <property type="entry name" value="HTH_ICLR"/>
    <property type="match status" value="1"/>
</dbReference>
<dbReference type="Pfam" id="PF01614">
    <property type="entry name" value="IclR_C"/>
    <property type="match status" value="1"/>
</dbReference>
<sequence>MPEKRSRDNGDLGNMSHIRRGLMVLEQLATKPATAAEVGRLVNVNRSSALRILGDLVDAGYVTRDDATKEFTIRPERFYGLIVNHPAHEQLIERVGPLLKRLTAASGEASLFAAPASGNMVYVQYQPSSEVLTLRERLGTVRPIHCSAVGRAYLSTLDDTALDEVLGTLNYSGGTESAPKGPLELRQRVEEARNAGFALDLDETLIGASCVAAPLNDHGRCIGSIALSGPTSRMPQPRLIELGALIVHELTHTF</sequence>
<dbReference type="InterPro" id="IPR050707">
    <property type="entry name" value="HTH_MetabolicPath_Reg"/>
</dbReference>
<feature type="domain" description="IclR-ED" evidence="5">
    <location>
        <begin position="77"/>
        <end position="254"/>
    </location>
</feature>
<dbReference type="EMBL" id="JACHBR010000001">
    <property type="protein sequence ID" value="MBB5626695.1"/>
    <property type="molecule type" value="Genomic_DNA"/>
</dbReference>
<reference evidence="6 7" key="1">
    <citation type="submission" date="2020-08" db="EMBL/GenBank/DDBJ databases">
        <title>Sequencing the genomes of 1000 actinobacteria strains.</title>
        <authorList>
            <person name="Klenk H.-P."/>
        </authorList>
    </citation>
    <scope>NUCLEOTIDE SEQUENCE [LARGE SCALE GENOMIC DNA]</scope>
    <source>
        <strain evidence="6 7">DSM 45790</strain>
    </source>
</reference>
<dbReference type="InterPro" id="IPR029016">
    <property type="entry name" value="GAF-like_dom_sf"/>
</dbReference>
<dbReference type="SUPFAM" id="SSF55781">
    <property type="entry name" value="GAF domain-like"/>
    <property type="match status" value="1"/>
</dbReference>
<dbReference type="Pfam" id="PF09339">
    <property type="entry name" value="HTH_IclR"/>
    <property type="match status" value="1"/>
</dbReference>
<evidence type="ECO:0000313" key="7">
    <source>
        <dbReference type="Proteomes" id="UP000588112"/>
    </source>
</evidence>
<name>A0A7W9DQR0_9ACTN</name>
<accession>A0A7W9DQR0</accession>
<comment type="caution">
    <text evidence="6">The sequence shown here is derived from an EMBL/GenBank/DDBJ whole genome shotgun (WGS) entry which is preliminary data.</text>
</comment>
<dbReference type="PROSITE" id="PS51077">
    <property type="entry name" value="HTH_ICLR"/>
    <property type="match status" value="1"/>
</dbReference>
<gene>
    <name evidence="6" type="ORF">BJ981_002394</name>
</gene>
<proteinExistence type="predicted"/>
<dbReference type="PANTHER" id="PTHR30136:SF35">
    <property type="entry name" value="HTH-TYPE TRANSCRIPTIONAL REGULATOR RV1719"/>
    <property type="match status" value="1"/>
</dbReference>
<dbReference type="Proteomes" id="UP000588112">
    <property type="component" value="Unassembled WGS sequence"/>
</dbReference>
<dbReference type="AlphaFoldDB" id="A0A7W9DQR0"/>
<dbReference type="Gene3D" id="3.30.450.40">
    <property type="match status" value="1"/>
</dbReference>
<evidence type="ECO:0000256" key="2">
    <source>
        <dbReference type="ARBA" id="ARBA00023125"/>
    </source>
</evidence>
<dbReference type="InterPro" id="IPR036388">
    <property type="entry name" value="WH-like_DNA-bd_sf"/>
</dbReference>
<dbReference type="GO" id="GO:0003677">
    <property type="term" value="F:DNA binding"/>
    <property type="evidence" value="ECO:0007669"/>
    <property type="project" value="UniProtKB-KW"/>
</dbReference>
<dbReference type="InterPro" id="IPR005471">
    <property type="entry name" value="Tscrpt_reg_IclR_N"/>
</dbReference>
<keyword evidence="1" id="KW-0805">Transcription regulation</keyword>
<keyword evidence="7" id="KW-1185">Reference proteome</keyword>
<dbReference type="Gene3D" id="1.10.10.10">
    <property type="entry name" value="Winged helix-like DNA-binding domain superfamily/Winged helix DNA-binding domain"/>
    <property type="match status" value="1"/>
</dbReference>
<evidence type="ECO:0000259" key="4">
    <source>
        <dbReference type="PROSITE" id="PS51077"/>
    </source>
</evidence>
<feature type="domain" description="HTH iclR-type" evidence="4">
    <location>
        <begin position="15"/>
        <end position="75"/>
    </location>
</feature>
<evidence type="ECO:0000313" key="6">
    <source>
        <dbReference type="EMBL" id="MBB5626695.1"/>
    </source>
</evidence>
<dbReference type="InterPro" id="IPR036390">
    <property type="entry name" value="WH_DNA-bd_sf"/>
</dbReference>
<evidence type="ECO:0000256" key="3">
    <source>
        <dbReference type="ARBA" id="ARBA00023163"/>
    </source>
</evidence>
<dbReference type="RefSeq" id="WP_184610811.1">
    <property type="nucleotide sequence ID" value="NZ_BOOS01000030.1"/>
</dbReference>
<dbReference type="PROSITE" id="PS51078">
    <property type="entry name" value="ICLR_ED"/>
    <property type="match status" value="1"/>
</dbReference>